<keyword evidence="5 11" id="KW-0378">Hydrolase</keyword>
<comment type="function">
    <text evidence="11">Acts as component of the MCM2-7 complex (MCM complex) which is the replicative helicase essential for 'once per cell cycle' DNA replication initiation and elongation in eukaryotic cells. The active ATPase sites in the MCM2-7 ring are formed through the interaction surfaces of two neighboring subunits such that a critical structure of a conserved arginine finger motif is provided in trans relative to the ATP-binding site of the Walker A box of the adjacent subunit. The six ATPase active sites, however, are likely to contribute differentially to the complex helicase activity.</text>
</comment>
<dbReference type="InterPro" id="IPR001208">
    <property type="entry name" value="MCM_dom"/>
</dbReference>
<dbReference type="EMBL" id="UYRW01000956">
    <property type="protein sequence ID" value="VDK72573.1"/>
    <property type="molecule type" value="Genomic_DNA"/>
</dbReference>
<dbReference type="InterPro" id="IPR031327">
    <property type="entry name" value="MCM"/>
</dbReference>
<feature type="compositionally biased region" description="Basic and acidic residues" evidence="12">
    <location>
        <begin position="150"/>
        <end position="160"/>
    </location>
</feature>
<evidence type="ECO:0000256" key="6">
    <source>
        <dbReference type="ARBA" id="ARBA00022806"/>
    </source>
</evidence>
<dbReference type="InterPro" id="IPR033762">
    <property type="entry name" value="MCM_OB"/>
</dbReference>
<dbReference type="Proteomes" id="UP000271087">
    <property type="component" value="Unassembled WGS sequence"/>
</dbReference>
<dbReference type="Gene3D" id="3.30.1640.10">
    <property type="entry name" value="mini-chromosome maintenance (MCM) complex, chain A, domain 1"/>
    <property type="match status" value="1"/>
</dbReference>
<reference evidence="14 15" key="2">
    <citation type="submission" date="2018-08" db="EMBL/GenBank/DDBJ databases">
        <authorList>
            <person name="Laetsch R D."/>
            <person name="Stevens L."/>
            <person name="Kumar S."/>
            <person name="Blaxter L. M."/>
        </authorList>
    </citation>
    <scope>NUCLEOTIDE SEQUENCE [LARGE SCALE GENOMIC DNA]</scope>
</reference>
<dbReference type="GO" id="GO:0017116">
    <property type="term" value="F:single-stranded DNA helicase activity"/>
    <property type="evidence" value="ECO:0007669"/>
    <property type="project" value="TreeGrafter"/>
</dbReference>
<dbReference type="PROSITE" id="PS50051">
    <property type="entry name" value="MCM_2"/>
    <property type="match status" value="1"/>
</dbReference>
<feature type="domain" description="MCM C-terminal AAA(+) ATPase" evidence="13">
    <location>
        <begin position="543"/>
        <end position="751"/>
    </location>
</feature>
<comment type="similarity">
    <text evidence="2 10">Belongs to the MCM family.</text>
</comment>
<evidence type="ECO:0000256" key="1">
    <source>
        <dbReference type="ARBA" id="ARBA00004123"/>
    </source>
</evidence>
<keyword evidence="9 11" id="KW-0539">Nucleus</keyword>
<reference evidence="16" key="1">
    <citation type="submission" date="2016-06" db="UniProtKB">
        <authorList>
            <consortium name="WormBaseParasite"/>
        </authorList>
    </citation>
    <scope>IDENTIFICATION</scope>
</reference>
<dbReference type="InterPro" id="IPR018525">
    <property type="entry name" value="MCM_CS"/>
</dbReference>
<dbReference type="CDD" id="cd17755">
    <property type="entry name" value="MCM4"/>
    <property type="match status" value="1"/>
</dbReference>
<dbReference type="SMART" id="SM00350">
    <property type="entry name" value="MCM"/>
    <property type="match status" value="1"/>
</dbReference>
<evidence type="ECO:0000256" key="3">
    <source>
        <dbReference type="ARBA" id="ARBA00022705"/>
    </source>
</evidence>
<keyword evidence="6 11" id="KW-0347">Helicase</keyword>
<proteinExistence type="inferred from homology"/>
<evidence type="ECO:0000313" key="15">
    <source>
        <dbReference type="Proteomes" id="UP000271087"/>
    </source>
</evidence>
<dbReference type="InterPro" id="IPR003593">
    <property type="entry name" value="AAA+_ATPase"/>
</dbReference>
<evidence type="ECO:0000256" key="8">
    <source>
        <dbReference type="ARBA" id="ARBA00023125"/>
    </source>
</evidence>
<keyword evidence="3 11" id="KW-0235">DNA replication</keyword>
<protein>
    <recommendedName>
        <fullName evidence="11">DNA replication licensing factor MCM4</fullName>
        <ecNumber evidence="11">3.6.4.12</ecNumber>
    </recommendedName>
</protein>
<dbReference type="EC" id="3.6.4.12" evidence="11"/>
<keyword evidence="15" id="KW-1185">Reference proteome</keyword>
<dbReference type="PANTHER" id="PTHR11630:SF66">
    <property type="entry name" value="DNA REPLICATION LICENSING FACTOR MCM4"/>
    <property type="match status" value="1"/>
</dbReference>
<evidence type="ECO:0000256" key="2">
    <source>
        <dbReference type="ARBA" id="ARBA00008010"/>
    </source>
</evidence>
<dbReference type="OrthoDB" id="10251574at2759"/>
<comment type="subcellular location">
    <subcellularLocation>
        <location evidence="1">Nucleus</location>
    </subcellularLocation>
</comment>
<dbReference type="GO" id="GO:0016787">
    <property type="term" value="F:hydrolase activity"/>
    <property type="evidence" value="ECO:0007669"/>
    <property type="project" value="UniProtKB-KW"/>
</dbReference>
<comment type="subunit">
    <text evidence="11">Component of the MCM2-7 complex.</text>
</comment>
<dbReference type="Pfam" id="PF17855">
    <property type="entry name" value="MCM_lid"/>
    <property type="match status" value="1"/>
</dbReference>
<dbReference type="Gene3D" id="3.40.50.300">
    <property type="entry name" value="P-loop containing nucleotide triphosphate hydrolases"/>
    <property type="match status" value="1"/>
</dbReference>
<dbReference type="InterPro" id="IPR008047">
    <property type="entry name" value="MCM_4"/>
</dbReference>
<evidence type="ECO:0000313" key="16">
    <source>
        <dbReference type="WBParaSite" id="nOo.2.0.1.t04322-RA"/>
    </source>
</evidence>
<evidence type="ECO:0000256" key="10">
    <source>
        <dbReference type="RuleBase" id="RU004070"/>
    </source>
</evidence>
<dbReference type="AlphaFoldDB" id="A0A182E8G7"/>
<gene>
    <name evidence="14" type="ORF">NOO_LOCUS4322</name>
</gene>
<dbReference type="GO" id="GO:0000727">
    <property type="term" value="P:double-strand break repair via break-induced replication"/>
    <property type="evidence" value="ECO:0007669"/>
    <property type="project" value="TreeGrafter"/>
</dbReference>
<dbReference type="Pfam" id="PF14551">
    <property type="entry name" value="MCM_N"/>
    <property type="match status" value="1"/>
</dbReference>
<evidence type="ECO:0000256" key="5">
    <source>
        <dbReference type="ARBA" id="ARBA00022801"/>
    </source>
</evidence>
<dbReference type="SMART" id="SM00382">
    <property type="entry name" value="AAA"/>
    <property type="match status" value="1"/>
</dbReference>
<dbReference type="PANTHER" id="PTHR11630">
    <property type="entry name" value="DNA REPLICATION LICENSING FACTOR MCM FAMILY MEMBER"/>
    <property type="match status" value="1"/>
</dbReference>
<dbReference type="PROSITE" id="PS00847">
    <property type="entry name" value="MCM_1"/>
    <property type="match status" value="1"/>
</dbReference>
<feature type="compositionally biased region" description="Polar residues" evidence="12">
    <location>
        <begin position="133"/>
        <end position="147"/>
    </location>
</feature>
<dbReference type="InterPro" id="IPR041562">
    <property type="entry name" value="MCM_lid"/>
</dbReference>
<evidence type="ECO:0000256" key="4">
    <source>
        <dbReference type="ARBA" id="ARBA00022741"/>
    </source>
</evidence>
<evidence type="ECO:0000256" key="7">
    <source>
        <dbReference type="ARBA" id="ARBA00022840"/>
    </source>
</evidence>
<evidence type="ECO:0000256" key="11">
    <source>
        <dbReference type="RuleBase" id="RU368062"/>
    </source>
</evidence>
<dbReference type="Pfam" id="PF00493">
    <property type="entry name" value="MCM"/>
    <property type="match status" value="1"/>
</dbReference>
<dbReference type="GO" id="GO:1902975">
    <property type="term" value="P:mitotic DNA replication initiation"/>
    <property type="evidence" value="ECO:0007669"/>
    <property type="project" value="TreeGrafter"/>
</dbReference>
<dbReference type="InterPro" id="IPR027417">
    <property type="entry name" value="P-loop_NTPase"/>
</dbReference>
<organism evidence="16">
    <name type="scientific">Onchocerca ochengi</name>
    <name type="common">Filarial nematode worm</name>
    <dbReference type="NCBI Taxonomy" id="42157"/>
    <lineage>
        <taxon>Eukaryota</taxon>
        <taxon>Metazoa</taxon>
        <taxon>Ecdysozoa</taxon>
        <taxon>Nematoda</taxon>
        <taxon>Chromadorea</taxon>
        <taxon>Rhabditida</taxon>
        <taxon>Spirurina</taxon>
        <taxon>Spiruromorpha</taxon>
        <taxon>Filarioidea</taxon>
        <taxon>Onchocercidae</taxon>
        <taxon>Onchocerca</taxon>
    </lineage>
</organism>
<dbReference type="InterPro" id="IPR027925">
    <property type="entry name" value="MCM_N"/>
</dbReference>
<keyword evidence="4 10" id="KW-0547">Nucleotide-binding</keyword>
<name>A0A182E8G7_ONCOC</name>
<sequence length="939" mass="106589">MLQTTAEYKPLVFTKLEEHRPSTEDYAVSRRSVWYNLSPGNTTSPYLPSLSCQHEHFDDPSRFHNKQAKKENSTFFLEMSGNSSHSHSSRHRLSSTTSGSPPNSHQMSSQASSNSTRTSQSRSRNSYRQPSSLQEQEIGNGNTQNAEQEAIQHDQNERHSPARSQLTESSALHYGSDLDTSSQVGSTMSWQRTVRHMRPDINCAPSQHRTICIDNMEDDLSDGLEPGPKLYIWGTRICVFDVRRAFRTFVYEFRPTSVSDDENMLTLPSNVWMEIDLERPYYLERLYEIDQSENIAFNLNLQHVRLFDETLYRKIVCYPSDIIPYLDLTINEIFSEKYQKVLYAPIEVRPFNAQKTRNMRALNPQDIDQLITISGMVVRTSPLIPEMRQAYFQCSVCNFPADVEVDRGRIEEPAICHNCQSKYSFQLVHNRSLFMDKQIIKLQESPDDMPAGQTPYTVTLLAHGDMVERVQPGDRVAVTGIYRAIPARVNPRMRNVNSVYRTSIDVLHFRKTDQSRLHQIDDGTHLTHERVSMIVNLAKRADIVNRLTNAVAPSIYGHEDIKRGILCLLFGGTSKEDRTGNKIKLRSEINILLCGDPGTSKSQLLQYVYRLVPRAQYTSGKGSSAVGLTASVTRDPDTRYLVLQTGALVLADNGVCCIDEFDKMNDSTRSVLHEVMEQQTLSIAKAGIICQLNARTSILAAANPVDSQWNRNKTIVDNIQLPHTLLSRFDLIFLLVDSQNELYDRRLANHLVSLYYKETSDDDSELLDLALLRDYIGYARSCVNPLLDEASSQRLIDKYLQMRKTGSGFGQVSAYPRQLESLIRLAEAHAKIRLSKTVLYREALKQSAVDPSTGRVDINILAAGISTTSREVIDQLAEAIRSELSQRHGILVSLKKLMQQLRQNDLSFTRELFDEAINNLVKDEILVRTGDKIRYVAAA</sequence>
<accession>A0A182E8G7</accession>
<feature type="region of interest" description="Disordered" evidence="12">
    <location>
        <begin position="79"/>
        <end position="166"/>
    </location>
</feature>
<evidence type="ECO:0000313" key="14">
    <source>
        <dbReference type="EMBL" id="VDK72573.1"/>
    </source>
</evidence>
<dbReference type="Pfam" id="PF17207">
    <property type="entry name" value="MCM_OB"/>
    <property type="match status" value="1"/>
</dbReference>
<dbReference type="GO" id="GO:0003697">
    <property type="term" value="F:single-stranded DNA binding"/>
    <property type="evidence" value="ECO:0007669"/>
    <property type="project" value="TreeGrafter"/>
</dbReference>
<dbReference type="FunFam" id="3.40.50.300:FF:000217">
    <property type="entry name" value="DNA helicase"/>
    <property type="match status" value="1"/>
</dbReference>
<dbReference type="STRING" id="42157.A0A182E8G7"/>
<dbReference type="InterPro" id="IPR036388">
    <property type="entry name" value="WH-like_DNA-bd_sf"/>
</dbReference>
<dbReference type="GO" id="GO:0006271">
    <property type="term" value="P:DNA strand elongation involved in DNA replication"/>
    <property type="evidence" value="ECO:0007669"/>
    <property type="project" value="TreeGrafter"/>
</dbReference>
<dbReference type="Gene3D" id="1.10.10.10">
    <property type="entry name" value="Winged helix-like DNA-binding domain superfamily/Winged helix DNA-binding domain"/>
    <property type="match status" value="1"/>
</dbReference>
<dbReference type="PRINTS" id="PR01657">
    <property type="entry name" value="MCMFAMILY"/>
</dbReference>
<dbReference type="WBParaSite" id="nOo.2.0.1.t04322-RA">
    <property type="protein sequence ID" value="nOo.2.0.1.t04322-RA"/>
    <property type="gene ID" value="nOo.2.0.1.g04322"/>
</dbReference>
<dbReference type="GO" id="GO:0042555">
    <property type="term" value="C:MCM complex"/>
    <property type="evidence" value="ECO:0007669"/>
    <property type="project" value="UniProtKB-UniRule"/>
</dbReference>
<comment type="catalytic activity">
    <reaction evidence="11">
        <text>ATP + H2O = ADP + phosphate + H(+)</text>
        <dbReference type="Rhea" id="RHEA:13065"/>
        <dbReference type="ChEBI" id="CHEBI:15377"/>
        <dbReference type="ChEBI" id="CHEBI:15378"/>
        <dbReference type="ChEBI" id="CHEBI:30616"/>
        <dbReference type="ChEBI" id="CHEBI:43474"/>
        <dbReference type="ChEBI" id="CHEBI:456216"/>
        <dbReference type="EC" id="3.6.4.12"/>
    </reaction>
</comment>
<dbReference type="SUPFAM" id="SSF52540">
    <property type="entry name" value="P-loop containing nucleoside triphosphate hydrolases"/>
    <property type="match status" value="1"/>
</dbReference>
<dbReference type="GO" id="GO:0005634">
    <property type="term" value="C:nucleus"/>
    <property type="evidence" value="ECO:0007669"/>
    <property type="project" value="UniProtKB-SubCell"/>
</dbReference>
<dbReference type="Gene3D" id="2.20.28.10">
    <property type="match status" value="1"/>
</dbReference>
<evidence type="ECO:0000256" key="9">
    <source>
        <dbReference type="ARBA" id="ARBA00023242"/>
    </source>
</evidence>
<keyword evidence="8 10" id="KW-0238">DNA-binding</keyword>
<keyword evidence="7 10" id="KW-0067">ATP-binding</keyword>
<dbReference type="FunFam" id="2.20.28.10:FF:000003">
    <property type="entry name" value="DNA helicase"/>
    <property type="match status" value="1"/>
</dbReference>
<dbReference type="PRINTS" id="PR01660">
    <property type="entry name" value="MCMPROTEIN4"/>
</dbReference>
<dbReference type="GO" id="GO:0005524">
    <property type="term" value="F:ATP binding"/>
    <property type="evidence" value="ECO:0007669"/>
    <property type="project" value="UniProtKB-UniRule"/>
</dbReference>
<dbReference type="SUPFAM" id="SSF50249">
    <property type="entry name" value="Nucleic acid-binding proteins"/>
    <property type="match status" value="1"/>
</dbReference>
<evidence type="ECO:0000259" key="13">
    <source>
        <dbReference type="PROSITE" id="PS50051"/>
    </source>
</evidence>
<dbReference type="Gene3D" id="2.40.50.140">
    <property type="entry name" value="Nucleic acid-binding proteins"/>
    <property type="match status" value="1"/>
</dbReference>
<dbReference type="InterPro" id="IPR012340">
    <property type="entry name" value="NA-bd_OB-fold"/>
</dbReference>
<feature type="compositionally biased region" description="Low complexity" evidence="12">
    <location>
        <begin position="94"/>
        <end position="132"/>
    </location>
</feature>
<evidence type="ECO:0000256" key="12">
    <source>
        <dbReference type="SAM" id="MobiDB-lite"/>
    </source>
</evidence>